<reference evidence="1" key="1">
    <citation type="submission" date="2016-10" db="EMBL/GenBank/DDBJ databases">
        <authorList>
            <person name="Benchimol M."/>
            <person name="Almeida L.G."/>
            <person name="Vasconcelos A.T."/>
            <person name="Perreira-Neves A."/>
            <person name="Rosa I.A."/>
            <person name="Tasca T."/>
            <person name="Bogo M.R."/>
            <person name="de Souza W."/>
        </authorList>
    </citation>
    <scope>NUCLEOTIDE SEQUENCE [LARGE SCALE GENOMIC DNA]</scope>
    <source>
        <strain evidence="1">K</strain>
    </source>
</reference>
<accession>A0A1J4KVE8</accession>
<dbReference type="RefSeq" id="XP_068368258.1">
    <property type="nucleotide sequence ID" value="XM_068497847.1"/>
</dbReference>
<evidence type="ECO:0000313" key="1">
    <source>
        <dbReference type="EMBL" id="OHT15122.1"/>
    </source>
</evidence>
<sequence>MTIYEEFNAFYSPFDPNSLISLFLYLAQFNKNCFQTAHSLFTLRKFLKGPFNYWITSKEDIFALFFAAFVSPIDFKSIILNSTSSKFSTNDLNSYPNNSQSKNSNDSQKSLELNSSFLYLKPCNLTDELQNSSYRRKLEVLKDYFSNTEHNIEILFSIIERCLPVQRENIHCSRFFTTVKKLIKKTQNKRQFNLLGELRIRIQSPEFTIIDDCYDRCLFMAGLLKISEFASYYENEYLMCFCLERMNEYIFNEKELKKSTMISEYHYEFASKIVAPWISLFTNFYPLEEQVKNIQNTIHYWKSKTETDSEP</sequence>
<dbReference type="GeneID" id="94832551"/>
<gene>
    <name evidence="1" type="ORF">TRFO_14485</name>
</gene>
<proteinExistence type="predicted"/>
<organism evidence="1 2">
    <name type="scientific">Tritrichomonas foetus</name>
    <dbReference type="NCBI Taxonomy" id="1144522"/>
    <lineage>
        <taxon>Eukaryota</taxon>
        <taxon>Metamonada</taxon>
        <taxon>Parabasalia</taxon>
        <taxon>Tritrichomonadida</taxon>
        <taxon>Tritrichomonadidae</taxon>
        <taxon>Tritrichomonas</taxon>
    </lineage>
</organism>
<comment type="caution">
    <text evidence="1">The sequence shown here is derived from an EMBL/GenBank/DDBJ whole genome shotgun (WGS) entry which is preliminary data.</text>
</comment>
<dbReference type="VEuPathDB" id="TrichDB:TRFO_14485"/>
<dbReference type="Proteomes" id="UP000179807">
    <property type="component" value="Unassembled WGS sequence"/>
</dbReference>
<protein>
    <submittedName>
        <fullName evidence="1">Uncharacterized protein</fullName>
    </submittedName>
</protein>
<dbReference type="AlphaFoldDB" id="A0A1J4KVE8"/>
<evidence type="ECO:0000313" key="2">
    <source>
        <dbReference type="Proteomes" id="UP000179807"/>
    </source>
</evidence>
<name>A0A1J4KVE8_9EUKA</name>
<keyword evidence="2" id="KW-1185">Reference proteome</keyword>
<dbReference type="EMBL" id="MLAK01000272">
    <property type="protein sequence ID" value="OHT15122.1"/>
    <property type="molecule type" value="Genomic_DNA"/>
</dbReference>
<dbReference type="SUPFAM" id="SSF109604">
    <property type="entry name" value="HD-domain/PDEase-like"/>
    <property type="match status" value="1"/>
</dbReference>
<dbReference type="OrthoDB" id="10674485at2759"/>